<dbReference type="RefSeq" id="XP_018752728.1">
    <property type="nucleotide sequence ID" value="XM_018895475.1"/>
</dbReference>
<dbReference type="Proteomes" id="UP000009096">
    <property type="component" value="Chromosome 7"/>
</dbReference>
<reference evidence="2 3" key="1">
    <citation type="journal article" date="2010" name="Nature">
        <title>Comparative genomics reveals mobile pathogenicity chromosomes in Fusarium.</title>
        <authorList>
            <person name="Ma L.J."/>
            <person name="van der Does H.C."/>
            <person name="Borkovich K.A."/>
            <person name="Coleman J.J."/>
            <person name="Daboussi M.J."/>
            <person name="Di Pietro A."/>
            <person name="Dufresne M."/>
            <person name="Freitag M."/>
            <person name="Grabherr M."/>
            <person name="Henrissat B."/>
            <person name="Houterman P.M."/>
            <person name="Kang S."/>
            <person name="Shim W.B."/>
            <person name="Woloshuk C."/>
            <person name="Xie X."/>
            <person name="Xu J.R."/>
            <person name="Antoniw J."/>
            <person name="Baker S.E."/>
            <person name="Bluhm B.H."/>
            <person name="Breakspear A."/>
            <person name="Brown D.W."/>
            <person name="Butchko R.A."/>
            <person name="Chapman S."/>
            <person name="Coulson R."/>
            <person name="Coutinho P.M."/>
            <person name="Danchin E.G."/>
            <person name="Diener A."/>
            <person name="Gale L.R."/>
            <person name="Gardiner D.M."/>
            <person name="Goff S."/>
            <person name="Hammond-Kosack K.E."/>
            <person name="Hilburn K."/>
            <person name="Hua-Van A."/>
            <person name="Jonkers W."/>
            <person name="Kazan K."/>
            <person name="Kodira C.D."/>
            <person name="Koehrsen M."/>
            <person name="Kumar L."/>
            <person name="Lee Y.H."/>
            <person name="Li L."/>
            <person name="Manners J.M."/>
            <person name="Miranda-Saavedra D."/>
            <person name="Mukherjee M."/>
            <person name="Park G."/>
            <person name="Park J."/>
            <person name="Park S.Y."/>
            <person name="Proctor R.H."/>
            <person name="Regev A."/>
            <person name="Ruiz-Roldan M.C."/>
            <person name="Sain D."/>
            <person name="Sakthikumar S."/>
            <person name="Sykes S."/>
            <person name="Schwartz D.C."/>
            <person name="Turgeon B.G."/>
            <person name="Wapinski I."/>
            <person name="Yoder O."/>
            <person name="Young S."/>
            <person name="Zeng Q."/>
            <person name="Zhou S."/>
            <person name="Galagan J."/>
            <person name="Cuomo C.A."/>
            <person name="Kistler H.C."/>
            <person name="Rep M."/>
        </authorList>
    </citation>
    <scope>NUCLEOTIDE SEQUENCE [LARGE SCALE GENOMIC DNA]</scope>
    <source>
        <strain evidence="3">M3125 / FGSC 7600</strain>
    </source>
</reference>
<dbReference type="GeneID" id="30064839"/>
<feature type="compositionally biased region" description="Low complexity" evidence="1">
    <location>
        <begin position="188"/>
        <end position="207"/>
    </location>
</feature>
<keyword evidence="3" id="KW-1185">Reference proteome</keyword>
<gene>
    <name evidence="2" type="ORF">FVEG_06988</name>
</gene>
<dbReference type="AlphaFoldDB" id="W7MPI6"/>
<name>W7MPI6_GIBM7</name>
<accession>W7MPI6</accession>
<dbReference type="EMBL" id="DS022249">
    <property type="protein sequence ID" value="EWG46537.1"/>
    <property type="molecule type" value="Genomic_DNA"/>
</dbReference>
<dbReference type="KEGG" id="fvr:FVEG_06988"/>
<organism evidence="2 3">
    <name type="scientific">Gibberella moniliformis (strain M3125 / FGSC 7600)</name>
    <name type="common">Maize ear and stalk rot fungus</name>
    <name type="synonym">Fusarium verticillioides</name>
    <dbReference type="NCBI Taxonomy" id="334819"/>
    <lineage>
        <taxon>Eukaryota</taxon>
        <taxon>Fungi</taxon>
        <taxon>Dikarya</taxon>
        <taxon>Ascomycota</taxon>
        <taxon>Pezizomycotina</taxon>
        <taxon>Sordariomycetes</taxon>
        <taxon>Hypocreomycetidae</taxon>
        <taxon>Hypocreales</taxon>
        <taxon>Nectriaceae</taxon>
        <taxon>Fusarium</taxon>
        <taxon>Fusarium fujikuroi species complex</taxon>
    </lineage>
</organism>
<feature type="region of interest" description="Disordered" evidence="1">
    <location>
        <begin position="260"/>
        <end position="284"/>
    </location>
</feature>
<dbReference type="VEuPathDB" id="FungiDB:FVEG_06988"/>
<protein>
    <submittedName>
        <fullName evidence="2">Uncharacterized protein</fullName>
    </submittedName>
</protein>
<dbReference type="HOGENOM" id="CLU_980209_0_0_1"/>
<evidence type="ECO:0000313" key="2">
    <source>
        <dbReference type="EMBL" id="EWG46537.1"/>
    </source>
</evidence>
<dbReference type="EMBL" id="CM000584">
    <property type="protein sequence ID" value="EWG46537.1"/>
    <property type="molecule type" value="Genomic_DNA"/>
</dbReference>
<evidence type="ECO:0000313" key="3">
    <source>
        <dbReference type="Proteomes" id="UP000009096"/>
    </source>
</evidence>
<feature type="region of interest" description="Disordered" evidence="1">
    <location>
        <begin position="182"/>
        <end position="207"/>
    </location>
</feature>
<evidence type="ECO:0000256" key="1">
    <source>
        <dbReference type="SAM" id="MobiDB-lite"/>
    </source>
</evidence>
<proteinExistence type="predicted"/>
<feature type="compositionally biased region" description="Acidic residues" evidence="1">
    <location>
        <begin position="262"/>
        <end position="284"/>
    </location>
</feature>
<sequence length="284" mass="31299">MATFNTEAPSPYAPSVPRIPFSKPIYPQLASMRPPMEYSLPVYAQHLRAQLNHVLDTNRLDRQTQKLSNQRITEVCHQIKARIREVSDGLCTLENYLPTNEGKPLLRGIYHALQSITGASHSIKMHANEVDCYLGLRSQQDDSYHKLSQFATTMRNQIPTNTLPPFDPKKYEASSSECASVFEQGQEVPEVTESSASSAPSSRTFGSGCRGLGDALSSQRSETAHPELCISGEALTSISEENQKSATACLPTTNSHLASGEVQDDLCKDEEDTSDYSLIEEDLS</sequence>